<gene>
    <name evidence="2" type="ORF">DYP60_00955</name>
</gene>
<keyword evidence="1" id="KW-1133">Transmembrane helix</keyword>
<dbReference type="Proteomes" id="UP000264002">
    <property type="component" value="Unassembled WGS sequence"/>
</dbReference>
<reference evidence="3" key="1">
    <citation type="submission" date="2018-08" db="EMBL/GenBank/DDBJ databases">
        <authorList>
            <person name="Grouzdev D.S."/>
            <person name="Krutkina M.S."/>
        </authorList>
    </citation>
    <scope>NUCLEOTIDE SEQUENCE [LARGE SCALE GENOMIC DNA]</scope>
    <source>
        <strain evidence="3">4-11</strain>
    </source>
</reference>
<protein>
    <submittedName>
        <fullName evidence="2">Uncharacterized protein</fullName>
    </submittedName>
</protein>
<feature type="transmembrane region" description="Helical" evidence="1">
    <location>
        <begin position="117"/>
        <end position="139"/>
    </location>
</feature>
<reference evidence="2 3" key="2">
    <citation type="submission" date="2018-09" db="EMBL/GenBank/DDBJ databases">
        <title>Genome of Sphaerochaeta halotolerans strain 4-11.</title>
        <authorList>
            <person name="Nazina T.N."/>
            <person name="Sokolova D.S."/>
        </authorList>
    </citation>
    <scope>NUCLEOTIDE SEQUENCE [LARGE SCALE GENOMIC DNA]</scope>
    <source>
        <strain evidence="2 3">4-11</strain>
    </source>
</reference>
<evidence type="ECO:0000313" key="3">
    <source>
        <dbReference type="Proteomes" id="UP000264002"/>
    </source>
</evidence>
<feature type="transmembrane region" description="Helical" evidence="1">
    <location>
        <begin position="173"/>
        <end position="191"/>
    </location>
</feature>
<sequence>MHKLISRYIAETVRHLKAEERVEVEKELEANILDMLPENPSDNEVEQTLLSMGSPSSLAAKYRGSERHLIGPATYDTYVMVLKIVTLVVSLVTLVFTTLSFFLSPSGLSIFEMVAKALASIFSGASGAFLWVTITFALLDRYQVKTDIKEWNLPELRSLEEIPTKEIKKKDSIADLVGLSLFFLFLGFLYMNSDLLGIYTKDGEPIPLFIGTSLRPYLIGWMVTTTIAFFVAMLKMVRRRWTKPLLGFSATSDLLGVFYFFFIATRWQIYNPDALLFFNLAIEQWQIIIKAAAVVLLLLTLFSIGEDTYTTLKRTEPDESGKVPVR</sequence>
<name>A0A372MK69_9SPIR</name>
<organism evidence="2 3">
    <name type="scientific">Sphaerochaeta halotolerans</name>
    <dbReference type="NCBI Taxonomy" id="2293840"/>
    <lineage>
        <taxon>Bacteria</taxon>
        <taxon>Pseudomonadati</taxon>
        <taxon>Spirochaetota</taxon>
        <taxon>Spirochaetia</taxon>
        <taxon>Spirochaetales</taxon>
        <taxon>Sphaerochaetaceae</taxon>
        <taxon>Sphaerochaeta</taxon>
    </lineage>
</organism>
<keyword evidence="3" id="KW-1185">Reference proteome</keyword>
<feature type="transmembrane region" description="Helical" evidence="1">
    <location>
        <begin position="84"/>
        <end position="105"/>
    </location>
</feature>
<keyword evidence="1" id="KW-0472">Membrane</keyword>
<feature type="transmembrane region" description="Helical" evidence="1">
    <location>
        <begin position="285"/>
        <end position="304"/>
    </location>
</feature>
<evidence type="ECO:0000313" key="2">
    <source>
        <dbReference type="EMBL" id="RFU96171.1"/>
    </source>
</evidence>
<proteinExistence type="predicted"/>
<keyword evidence="1" id="KW-0812">Transmembrane</keyword>
<dbReference type="AlphaFoldDB" id="A0A372MK69"/>
<dbReference type="RefSeq" id="WP_117328992.1">
    <property type="nucleotide sequence ID" value="NZ_QUWK01000001.1"/>
</dbReference>
<feature type="transmembrane region" description="Helical" evidence="1">
    <location>
        <begin position="246"/>
        <end position="265"/>
    </location>
</feature>
<evidence type="ECO:0000256" key="1">
    <source>
        <dbReference type="SAM" id="Phobius"/>
    </source>
</evidence>
<dbReference type="EMBL" id="QUWK01000001">
    <property type="protein sequence ID" value="RFU96171.1"/>
    <property type="molecule type" value="Genomic_DNA"/>
</dbReference>
<accession>A0A372MK69</accession>
<feature type="transmembrane region" description="Helical" evidence="1">
    <location>
        <begin position="217"/>
        <end position="234"/>
    </location>
</feature>
<comment type="caution">
    <text evidence="2">The sequence shown here is derived from an EMBL/GenBank/DDBJ whole genome shotgun (WGS) entry which is preliminary data.</text>
</comment>